<dbReference type="EMBL" id="MGDT01000006">
    <property type="protein sequence ID" value="OGL66760.1"/>
    <property type="molecule type" value="Genomic_DNA"/>
</dbReference>
<feature type="region of interest" description="Disordered" evidence="1">
    <location>
        <begin position="40"/>
        <end position="59"/>
    </location>
</feature>
<evidence type="ECO:0000313" key="3">
    <source>
        <dbReference type="Proteomes" id="UP000177885"/>
    </source>
</evidence>
<dbReference type="AlphaFoldDB" id="A0A1F7TLA1"/>
<name>A0A1F7TLA1_9BACT</name>
<reference evidence="2 3" key="1">
    <citation type="journal article" date="2016" name="Nat. Commun.">
        <title>Thousands of microbial genomes shed light on interconnected biogeochemical processes in an aquifer system.</title>
        <authorList>
            <person name="Anantharaman K."/>
            <person name="Brown C.T."/>
            <person name="Hug L.A."/>
            <person name="Sharon I."/>
            <person name="Castelle C.J."/>
            <person name="Probst A.J."/>
            <person name="Thomas B.C."/>
            <person name="Singh A."/>
            <person name="Wilkins M.J."/>
            <person name="Karaoz U."/>
            <person name="Brodie E.L."/>
            <person name="Williams K.H."/>
            <person name="Hubbard S.S."/>
            <person name="Banfield J.F."/>
        </authorList>
    </citation>
    <scope>NUCLEOTIDE SEQUENCE [LARGE SCALE GENOMIC DNA]</scope>
</reference>
<evidence type="ECO:0000256" key="1">
    <source>
        <dbReference type="SAM" id="MobiDB-lite"/>
    </source>
</evidence>
<comment type="caution">
    <text evidence="2">The sequence shown here is derived from an EMBL/GenBank/DDBJ whole genome shotgun (WGS) entry which is preliminary data.</text>
</comment>
<evidence type="ECO:0000313" key="2">
    <source>
        <dbReference type="EMBL" id="OGL66760.1"/>
    </source>
</evidence>
<proteinExistence type="predicted"/>
<sequence length="59" mass="6040">MKSVSKLELPIAIGAAAFLVAVSLLAIAATRRTPTVEIIESPSPSVSKPLPAGETPVSR</sequence>
<accession>A0A1F7TLA1</accession>
<dbReference type="Proteomes" id="UP000177885">
    <property type="component" value="Unassembled WGS sequence"/>
</dbReference>
<organism evidence="2 3">
    <name type="scientific">Candidatus Uhrbacteria bacterium RIFCSPHIGHO2_01_FULL_63_20</name>
    <dbReference type="NCBI Taxonomy" id="1802385"/>
    <lineage>
        <taxon>Bacteria</taxon>
        <taxon>Candidatus Uhriibacteriota</taxon>
    </lineage>
</organism>
<dbReference type="STRING" id="1802385.A2856_03275"/>
<gene>
    <name evidence="2" type="ORF">A2856_03275</name>
</gene>
<protein>
    <submittedName>
        <fullName evidence="2">Uncharacterized protein</fullName>
    </submittedName>
</protein>